<dbReference type="EMBL" id="LCMG01000005">
    <property type="protein sequence ID" value="KKU34022.1"/>
    <property type="molecule type" value="Genomic_DNA"/>
</dbReference>
<name>A0A0G1PMT7_9BACT</name>
<evidence type="ECO:0000313" key="2">
    <source>
        <dbReference type="Proteomes" id="UP000034705"/>
    </source>
</evidence>
<dbReference type="Proteomes" id="UP000034705">
    <property type="component" value="Unassembled WGS sequence"/>
</dbReference>
<protein>
    <submittedName>
        <fullName evidence="1">Uncharacterized protein</fullName>
    </submittedName>
</protein>
<gene>
    <name evidence="1" type="ORF">UX45_C0005G0032</name>
</gene>
<evidence type="ECO:0000313" key="1">
    <source>
        <dbReference type="EMBL" id="KKU34022.1"/>
    </source>
</evidence>
<organism evidence="1 2">
    <name type="scientific">Candidatus Uhrbacteria bacterium GW2011_GWF2_46_218</name>
    <dbReference type="NCBI Taxonomy" id="1619001"/>
    <lineage>
        <taxon>Bacteria</taxon>
        <taxon>Candidatus Uhriibacteriota</taxon>
    </lineage>
</organism>
<reference evidence="1 2" key="1">
    <citation type="journal article" date="2015" name="Nature">
        <title>rRNA introns, odd ribosomes, and small enigmatic genomes across a large radiation of phyla.</title>
        <authorList>
            <person name="Brown C.T."/>
            <person name="Hug L.A."/>
            <person name="Thomas B.C."/>
            <person name="Sharon I."/>
            <person name="Castelle C.J."/>
            <person name="Singh A."/>
            <person name="Wilkins M.J."/>
            <person name="Williams K.H."/>
            <person name="Banfield J.F."/>
        </authorList>
    </citation>
    <scope>NUCLEOTIDE SEQUENCE [LARGE SCALE GENOMIC DNA]</scope>
</reference>
<sequence length="150" mass="17331">MSQEHGLHPVEGEAPQKKYTEVILKEEQRNLLLIKQEHYQGRIEERKKDRGFVAPERTNDHYAYYDALAKEKAVSLLLENGRVTLSEVQSFMEKDMQNFWNDSYRDDLDSANHVIADHLPLVTRASENAMGVLDAYNEGQMDKLLDAQLP</sequence>
<comment type="caution">
    <text evidence="1">The sequence shown here is derived from an EMBL/GenBank/DDBJ whole genome shotgun (WGS) entry which is preliminary data.</text>
</comment>
<dbReference type="AlphaFoldDB" id="A0A0G1PMT7"/>
<accession>A0A0G1PMT7</accession>
<proteinExistence type="predicted"/>